<dbReference type="RefSeq" id="WP_336541560.1">
    <property type="nucleotide sequence ID" value="NZ_JBBAYL010000007.1"/>
</dbReference>
<dbReference type="PANTHER" id="PTHR43682">
    <property type="entry name" value="LACTATE UTILIZATION PROTEIN C"/>
    <property type="match status" value="1"/>
</dbReference>
<dbReference type="InterPro" id="IPR024185">
    <property type="entry name" value="FTHF_cligase-like_sf"/>
</dbReference>
<name>A0ABU8GGK7_9ACTN</name>
<protein>
    <submittedName>
        <fullName evidence="3">LUD domain-containing protein</fullName>
    </submittedName>
</protein>
<dbReference type="EMBL" id="JBBAYM010000016">
    <property type="protein sequence ID" value="MEI5612169.1"/>
    <property type="molecule type" value="Genomic_DNA"/>
</dbReference>
<keyword evidence="4" id="KW-1185">Reference proteome</keyword>
<sequence>MSGRETVLRAVRRALTDVPRSEDPEDVPPPHGHRTDRAGPDTVGLFSERTAEYRATVVRVPAARAAAAVADALVRTGARSVVVPPGLPPDLMPEGPWARLEDFPPLTPGQLDEADAVVTTSAVAIAVTGTVILDHGPGQGRRALTLLPDQHICVVRQDRIVPDVPEALSRLDPYRPLTLVSGPSATSDIELDRVEGVHGPRTLDIIVIADT</sequence>
<dbReference type="InterPro" id="IPR003741">
    <property type="entry name" value="LUD_dom"/>
</dbReference>
<comment type="caution">
    <text evidence="3">The sequence shown here is derived from an EMBL/GenBank/DDBJ whole genome shotgun (WGS) entry which is preliminary data.</text>
</comment>
<evidence type="ECO:0000313" key="4">
    <source>
        <dbReference type="Proteomes" id="UP001365781"/>
    </source>
</evidence>
<reference evidence="3 4" key="1">
    <citation type="submission" date="2024-03" db="EMBL/GenBank/DDBJ databases">
        <title>First Report of Pectobacterium brasiliscabiei causing potato scab in china.</title>
        <authorList>
            <person name="Handique U."/>
        </authorList>
    </citation>
    <scope>NUCLEOTIDE SEQUENCE [LARGE SCALE GENOMIC DNA]</scope>
    <source>
        <strain evidence="3 4">ZRIMU1503</strain>
    </source>
</reference>
<dbReference type="PANTHER" id="PTHR43682:SF1">
    <property type="entry name" value="LACTATE UTILIZATION PROTEIN C"/>
    <property type="match status" value="1"/>
</dbReference>
<dbReference type="InterPro" id="IPR037171">
    <property type="entry name" value="NagB/RpiA_transferase-like"/>
</dbReference>
<gene>
    <name evidence="3" type="ORF">WB403_23690</name>
</gene>
<feature type="region of interest" description="Disordered" evidence="1">
    <location>
        <begin position="1"/>
        <end position="42"/>
    </location>
</feature>
<organism evidence="3 4">
    <name type="scientific">Streptomyces brasiliscabiei</name>
    <dbReference type="NCBI Taxonomy" id="2736302"/>
    <lineage>
        <taxon>Bacteria</taxon>
        <taxon>Bacillati</taxon>
        <taxon>Actinomycetota</taxon>
        <taxon>Actinomycetes</taxon>
        <taxon>Kitasatosporales</taxon>
        <taxon>Streptomycetaceae</taxon>
        <taxon>Streptomyces</taxon>
    </lineage>
</organism>
<dbReference type="Pfam" id="PF02589">
    <property type="entry name" value="LUD_dom"/>
    <property type="match status" value="1"/>
</dbReference>
<accession>A0ABU8GGK7</accession>
<evidence type="ECO:0000259" key="2">
    <source>
        <dbReference type="Pfam" id="PF02589"/>
    </source>
</evidence>
<feature type="domain" description="LUD" evidence="2">
    <location>
        <begin position="111"/>
        <end position="208"/>
    </location>
</feature>
<dbReference type="Proteomes" id="UP001365781">
    <property type="component" value="Unassembled WGS sequence"/>
</dbReference>
<dbReference type="SUPFAM" id="SSF100950">
    <property type="entry name" value="NagB/RpiA/CoA transferase-like"/>
    <property type="match status" value="1"/>
</dbReference>
<proteinExistence type="predicted"/>
<evidence type="ECO:0000256" key="1">
    <source>
        <dbReference type="SAM" id="MobiDB-lite"/>
    </source>
</evidence>
<evidence type="ECO:0000313" key="3">
    <source>
        <dbReference type="EMBL" id="MEI5612169.1"/>
    </source>
</evidence>
<dbReference type="Gene3D" id="3.40.50.10420">
    <property type="entry name" value="NagB/RpiA/CoA transferase-like"/>
    <property type="match status" value="1"/>
</dbReference>